<organism evidence="3 4">
    <name type="scientific">Labrys wisconsinensis</name>
    <dbReference type="NCBI Taxonomy" id="425677"/>
    <lineage>
        <taxon>Bacteria</taxon>
        <taxon>Pseudomonadati</taxon>
        <taxon>Pseudomonadota</taxon>
        <taxon>Alphaproteobacteria</taxon>
        <taxon>Hyphomicrobiales</taxon>
        <taxon>Xanthobacteraceae</taxon>
        <taxon>Labrys</taxon>
    </lineage>
</organism>
<evidence type="ECO:0000259" key="2">
    <source>
        <dbReference type="Pfam" id="PF07007"/>
    </source>
</evidence>
<sequence>MPRLVVLLALLALAPAARADDCADAADQRTMGECVGKSYQAADAELNSLYKRIQQRLKDDADTAKLLVAAQRSWVAFRDAECTFSSSGSAGGTIHPMVYAQCADGLTRKRIADLKAYLACGEGDMSCPVPAQ</sequence>
<gene>
    <name evidence="3" type="ORF">QO011_008113</name>
</gene>
<keyword evidence="1" id="KW-0732">Signal</keyword>
<feature type="chain" id="PRO_5045134467" evidence="1">
    <location>
        <begin position="20"/>
        <end position="132"/>
    </location>
</feature>
<reference evidence="3 4" key="1">
    <citation type="submission" date="2023-07" db="EMBL/GenBank/DDBJ databases">
        <title>Genomic Encyclopedia of Type Strains, Phase IV (KMG-IV): sequencing the most valuable type-strain genomes for metagenomic binning, comparative biology and taxonomic classification.</title>
        <authorList>
            <person name="Goeker M."/>
        </authorList>
    </citation>
    <scope>NUCLEOTIDE SEQUENCE [LARGE SCALE GENOMIC DNA]</scope>
    <source>
        <strain evidence="3 4">DSM 19619</strain>
    </source>
</reference>
<name>A0ABU0JL99_9HYPH</name>
<accession>A0ABU0JL99</accession>
<dbReference type="PANTHER" id="PTHR39176:SF1">
    <property type="entry name" value="PERIPLASMIC PROTEIN"/>
    <property type="match status" value="1"/>
</dbReference>
<protein>
    <submittedName>
        <fullName evidence="3">Uncharacterized protein YecT (DUF1311 family)</fullName>
    </submittedName>
</protein>
<evidence type="ECO:0000256" key="1">
    <source>
        <dbReference type="SAM" id="SignalP"/>
    </source>
</evidence>
<proteinExistence type="predicted"/>
<comment type="caution">
    <text evidence="3">The sequence shown here is derived from an EMBL/GenBank/DDBJ whole genome shotgun (WGS) entry which is preliminary data.</text>
</comment>
<dbReference type="RefSeq" id="WP_307285755.1">
    <property type="nucleotide sequence ID" value="NZ_JAUSVX010000029.1"/>
</dbReference>
<dbReference type="PANTHER" id="PTHR39176">
    <property type="entry name" value="PERIPLASMIC PROTEIN-RELATED"/>
    <property type="match status" value="1"/>
</dbReference>
<dbReference type="InterPro" id="IPR009739">
    <property type="entry name" value="LprI-like_N"/>
</dbReference>
<dbReference type="Pfam" id="PF07007">
    <property type="entry name" value="LprI"/>
    <property type="match status" value="1"/>
</dbReference>
<dbReference type="EMBL" id="JAUSVX010000029">
    <property type="protein sequence ID" value="MDQ0475071.1"/>
    <property type="molecule type" value="Genomic_DNA"/>
</dbReference>
<dbReference type="Proteomes" id="UP001242480">
    <property type="component" value="Unassembled WGS sequence"/>
</dbReference>
<evidence type="ECO:0000313" key="4">
    <source>
        <dbReference type="Proteomes" id="UP001242480"/>
    </source>
</evidence>
<feature type="signal peptide" evidence="1">
    <location>
        <begin position="1"/>
        <end position="19"/>
    </location>
</feature>
<dbReference type="Gene3D" id="1.20.1270.180">
    <property type="match status" value="1"/>
</dbReference>
<evidence type="ECO:0000313" key="3">
    <source>
        <dbReference type="EMBL" id="MDQ0475071.1"/>
    </source>
</evidence>
<keyword evidence="4" id="KW-1185">Reference proteome</keyword>
<feature type="domain" description="Lysozyme inhibitor LprI-like N-terminal" evidence="2">
    <location>
        <begin position="22"/>
        <end position="114"/>
    </location>
</feature>